<feature type="transmembrane region" description="Helical" evidence="1">
    <location>
        <begin position="108"/>
        <end position="127"/>
    </location>
</feature>
<gene>
    <name evidence="2" type="ORF">ACFQMG_08975</name>
</gene>
<reference evidence="3" key="1">
    <citation type="journal article" date="2019" name="Int. J. Syst. Evol. Microbiol.">
        <title>The Global Catalogue of Microorganisms (GCM) 10K type strain sequencing project: providing services to taxonomists for standard genome sequencing and annotation.</title>
        <authorList>
            <consortium name="The Broad Institute Genomics Platform"/>
            <consortium name="The Broad Institute Genome Sequencing Center for Infectious Disease"/>
            <person name="Wu L."/>
            <person name="Ma J."/>
        </authorList>
    </citation>
    <scope>NUCLEOTIDE SEQUENCE [LARGE SCALE GENOMIC DNA]</scope>
    <source>
        <strain evidence="3">CGMCC 1.12859</strain>
    </source>
</reference>
<feature type="transmembrane region" description="Helical" evidence="1">
    <location>
        <begin position="191"/>
        <end position="210"/>
    </location>
</feature>
<dbReference type="EMBL" id="JBHTAJ010000013">
    <property type="protein sequence ID" value="MFC7179694.1"/>
    <property type="molecule type" value="Genomic_DNA"/>
</dbReference>
<evidence type="ECO:0000256" key="1">
    <source>
        <dbReference type="SAM" id="Phobius"/>
    </source>
</evidence>
<dbReference type="InterPro" id="IPR021315">
    <property type="entry name" value="Gap/Sap"/>
</dbReference>
<dbReference type="Pfam" id="PF11139">
    <property type="entry name" value="SfLAP"/>
    <property type="match status" value="1"/>
</dbReference>
<accession>A0ABW2FQX2</accession>
<keyword evidence="1" id="KW-0812">Transmembrane</keyword>
<comment type="caution">
    <text evidence="2">The sequence shown here is derived from an EMBL/GenBank/DDBJ whole genome shotgun (WGS) entry which is preliminary data.</text>
</comment>
<feature type="transmembrane region" description="Helical" evidence="1">
    <location>
        <begin position="6"/>
        <end position="28"/>
    </location>
</feature>
<name>A0ABW2FQX2_9ACTN</name>
<dbReference type="RefSeq" id="WP_345709966.1">
    <property type="nucleotide sequence ID" value="NZ_BAABKV010000001.1"/>
</dbReference>
<sequence>MVLDLLLIGLAITLEPIPVTAFILLLSADRGLRKGLAFVLAWLACLVLVLALTVTATGGNPPKAQSTPSTAVLAVKIALGVGLIAYGEHRRRRLGRRPPREPAWAARLDHVSVWTAAGIAVLVQPWGLVAAGCATVVNADMSHVTSYLVLMGFCLLASASLLAMQLYATFRPRTAQQSLARLRTWMNSHQDQAIVVICLLVGLWLVGKSISQLV</sequence>
<evidence type="ECO:0000313" key="2">
    <source>
        <dbReference type="EMBL" id="MFC7179694.1"/>
    </source>
</evidence>
<feature type="transmembrane region" description="Helical" evidence="1">
    <location>
        <begin position="35"/>
        <end position="56"/>
    </location>
</feature>
<keyword evidence="1" id="KW-1133">Transmembrane helix</keyword>
<organism evidence="2 3">
    <name type="scientific">Kitasatospora paranensis</name>
    <dbReference type="NCBI Taxonomy" id="258053"/>
    <lineage>
        <taxon>Bacteria</taxon>
        <taxon>Bacillati</taxon>
        <taxon>Actinomycetota</taxon>
        <taxon>Actinomycetes</taxon>
        <taxon>Kitasatosporales</taxon>
        <taxon>Streptomycetaceae</taxon>
        <taxon>Kitasatospora</taxon>
    </lineage>
</organism>
<keyword evidence="3" id="KW-1185">Reference proteome</keyword>
<proteinExistence type="predicted"/>
<keyword evidence="1" id="KW-0472">Membrane</keyword>
<feature type="transmembrane region" description="Helical" evidence="1">
    <location>
        <begin position="68"/>
        <end position="87"/>
    </location>
</feature>
<dbReference type="Proteomes" id="UP001596435">
    <property type="component" value="Unassembled WGS sequence"/>
</dbReference>
<evidence type="ECO:0000313" key="3">
    <source>
        <dbReference type="Proteomes" id="UP001596435"/>
    </source>
</evidence>
<protein>
    <submittedName>
        <fullName evidence="2">GAP family protein</fullName>
    </submittedName>
</protein>
<feature type="transmembrane region" description="Helical" evidence="1">
    <location>
        <begin position="147"/>
        <end position="170"/>
    </location>
</feature>